<accession>A0AAN6ZIV4</accession>
<evidence type="ECO:0000259" key="3">
    <source>
        <dbReference type="Pfam" id="PF26640"/>
    </source>
</evidence>
<gene>
    <name evidence="4" type="ORF">C8A04DRAFT_16064</name>
</gene>
<dbReference type="PROSITE" id="PS50297">
    <property type="entry name" value="ANK_REP_REGION"/>
    <property type="match status" value="2"/>
</dbReference>
<dbReference type="GeneID" id="87815331"/>
<dbReference type="EMBL" id="MU853679">
    <property type="protein sequence ID" value="KAK4139209.1"/>
    <property type="molecule type" value="Genomic_DNA"/>
</dbReference>
<dbReference type="InterPro" id="IPR002110">
    <property type="entry name" value="Ankyrin_rpt"/>
</dbReference>
<dbReference type="InterPro" id="IPR010730">
    <property type="entry name" value="HET"/>
</dbReference>
<feature type="domain" description="Heterokaryon incompatibility" evidence="2">
    <location>
        <begin position="22"/>
        <end position="172"/>
    </location>
</feature>
<dbReference type="PANTHER" id="PTHR10622">
    <property type="entry name" value="HET DOMAIN-CONTAINING PROTEIN"/>
    <property type="match status" value="1"/>
</dbReference>
<dbReference type="RefSeq" id="XP_062632580.1">
    <property type="nucleotide sequence ID" value="XM_062778718.1"/>
</dbReference>
<evidence type="ECO:0000259" key="2">
    <source>
        <dbReference type="Pfam" id="PF06985"/>
    </source>
</evidence>
<comment type="caution">
    <text evidence="4">The sequence shown here is derived from an EMBL/GenBank/DDBJ whole genome shotgun (WGS) entry which is preliminary data.</text>
</comment>
<dbReference type="Pfam" id="PF12796">
    <property type="entry name" value="Ank_2"/>
    <property type="match status" value="1"/>
</dbReference>
<feature type="repeat" description="ANK" evidence="1">
    <location>
        <begin position="931"/>
        <end position="963"/>
    </location>
</feature>
<evidence type="ECO:0000313" key="5">
    <source>
        <dbReference type="Proteomes" id="UP001302676"/>
    </source>
</evidence>
<dbReference type="Pfam" id="PF00023">
    <property type="entry name" value="Ank"/>
    <property type="match status" value="3"/>
</dbReference>
<evidence type="ECO:0000313" key="4">
    <source>
        <dbReference type="EMBL" id="KAK4139209.1"/>
    </source>
</evidence>
<evidence type="ECO:0008006" key="6">
    <source>
        <dbReference type="Google" id="ProtNLM"/>
    </source>
</evidence>
<feature type="repeat" description="ANK" evidence="1">
    <location>
        <begin position="1041"/>
        <end position="1073"/>
    </location>
</feature>
<dbReference type="Pfam" id="PF06985">
    <property type="entry name" value="HET"/>
    <property type="match status" value="1"/>
</dbReference>
<dbReference type="Gene3D" id="1.25.40.20">
    <property type="entry name" value="Ankyrin repeat-containing domain"/>
    <property type="match status" value="2"/>
</dbReference>
<name>A0AAN6ZIV4_9PEZI</name>
<reference evidence="4" key="1">
    <citation type="journal article" date="2023" name="Mol. Phylogenet. Evol.">
        <title>Genome-scale phylogeny and comparative genomics of the fungal order Sordariales.</title>
        <authorList>
            <person name="Hensen N."/>
            <person name="Bonometti L."/>
            <person name="Westerberg I."/>
            <person name="Brannstrom I.O."/>
            <person name="Guillou S."/>
            <person name="Cros-Aarteil S."/>
            <person name="Calhoun S."/>
            <person name="Haridas S."/>
            <person name="Kuo A."/>
            <person name="Mondo S."/>
            <person name="Pangilinan J."/>
            <person name="Riley R."/>
            <person name="LaButti K."/>
            <person name="Andreopoulos B."/>
            <person name="Lipzen A."/>
            <person name="Chen C."/>
            <person name="Yan M."/>
            <person name="Daum C."/>
            <person name="Ng V."/>
            <person name="Clum A."/>
            <person name="Steindorff A."/>
            <person name="Ohm R.A."/>
            <person name="Martin F."/>
            <person name="Silar P."/>
            <person name="Natvig D.O."/>
            <person name="Lalanne C."/>
            <person name="Gautier V."/>
            <person name="Ament-Velasquez S.L."/>
            <person name="Kruys A."/>
            <person name="Hutchinson M.I."/>
            <person name="Powell A.J."/>
            <person name="Barry K."/>
            <person name="Miller A.N."/>
            <person name="Grigoriev I.V."/>
            <person name="Debuchy R."/>
            <person name="Gladieux P."/>
            <person name="Hiltunen Thoren M."/>
            <person name="Johannesson H."/>
        </authorList>
    </citation>
    <scope>NUCLEOTIDE SEQUENCE</scope>
    <source>
        <strain evidence="4">CBS 141.50</strain>
    </source>
</reference>
<dbReference type="SUPFAM" id="SSF48403">
    <property type="entry name" value="Ankyrin repeat"/>
    <property type="match status" value="1"/>
</dbReference>
<reference evidence="4" key="2">
    <citation type="submission" date="2023-05" db="EMBL/GenBank/DDBJ databases">
        <authorList>
            <consortium name="Lawrence Berkeley National Laboratory"/>
            <person name="Steindorff A."/>
            <person name="Hensen N."/>
            <person name="Bonometti L."/>
            <person name="Westerberg I."/>
            <person name="Brannstrom I.O."/>
            <person name="Guillou S."/>
            <person name="Cros-Aarteil S."/>
            <person name="Calhoun S."/>
            <person name="Haridas S."/>
            <person name="Kuo A."/>
            <person name="Mondo S."/>
            <person name="Pangilinan J."/>
            <person name="Riley R."/>
            <person name="Labutti K."/>
            <person name="Andreopoulos B."/>
            <person name="Lipzen A."/>
            <person name="Chen C."/>
            <person name="Yanf M."/>
            <person name="Daum C."/>
            <person name="Ng V."/>
            <person name="Clum A."/>
            <person name="Ohm R."/>
            <person name="Martin F."/>
            <person name="Silar P."/>
            <person name="Natvig D."/>
            <person name="Lalanne C."/>
            <person name="Gautier V."/>
            <person name="Ament-Velasquez S.L."/>
            <person name="Kruys A."/>
            <person name="Hutchinson M.I."/>
            <person name="Powell A.J."/>
            <person name="Barry K."/>
            <person name="Miller A.N."/>
            <person name="Grigoriev I.V."/>
            <person name="Debuchy R."/>
            <person name="Gladieux P."/>
            <person name="Thoren M.H."/>
            <person name="Johannesson H."/>
        </authorList>
    </citation>
    <scope>NUCLEOTIDE SEQUENCE</scope>
    <source>
        <strain evidence="4">CBS 141.50</strain>
    </source>
</reference>
<sequence>MRLIDTSTLRLISKHDGAIPPYAILSHTWGTDEEEVSFQEWQSLSAVMHSGRLGHLLAKKEPIAKREGFAKIRDAARLAESQGYQYLWVDTCCIDKTSSAELSEAINSMFRWYRNAAICYALLSDVVYGEPPTGTRFPGYPDKAKPDGPAQPALVRAIRSSRWFKRGWTLQELIAPEDVFFYSKQWCPLGSKLRGPPGAKARDVINPELISEITGIDLHALQGDIELEELSVASRMRWAANRETTRAEDKAYCLMGIFGVNMPLLYGEGDRAFIRLQEEILKSTDDQSIFAWKCPPDNPLRFQLCGLLAPSPSFFAAAALKPLPRDPSRVSAPFSMTNAGLHIRLFLKAINPTSGAHDKADETSQGYYGVLACAPYVTADGEAYSAAIHLSSLGGDQYARVYPQTMSSLPSSLLANPGHGDGFQYIYVKQFPAYGLPEIHVGPFHFGSHASLLLDNPIEIVAAYPDDTWNESALTLKPTMTLPNTVLGAFRYALAYRDGRLGDPVDVFVGLGPGSEGPRMFWCAQQGARRWGSLAEIATDFDSSTITKKMRTIPQDQHPFFNVLARVLTVRLHTRTMIRLSLSEIHESTGVERFGPVAGGSIPLWAAEIDSNPIEIDKQTTPASVPSMASLQDAQPFVIEESWDTSLGFGVLKQSAATLQTRIRVRAKAADPPDLDVVSQDYWPLRHLVVSLPRPIRIRLDGEPRSWKVADDEMHVQRYFSLLLAQACVRNDVDSAAELLRSPLSNATVEVQTCLQSPDAETPLWHTTFRKFRPLHWAVLLGHRDILKLLLAHGADVLSITGIRLSVIHLAVVMGRVELLQDLMRAIPESWGNTEPDWFERTDVKEPIAHLAASYITSNAVAGILERVMRTADDPDPDSEEAATVCTNALYNTLHETPLHRAAANGNLAAAKAILELAQLARTEVDPKDHNGRTPLWHAAAAGAHDVAELLLHHGADRNVPDDKGWIPLHAACRGGHARAMRRLLEHDDESLNKLIAPENPPPISAFHLAVLSGNADTLRTILSLGVGVVDPNEELACAGRSVIPLHIAVCNGWLECVRLFYELGCDITEERNRKQSADTLIVEPQGGGTVVLHVRVGSDPSPNALALHYGHYAVMDYIHERRLLQDAQGPTSR</sequence>
<dbReference type="PROSITE" id="PS50088">
    <property type="entry name" value="ANK_REPEAT"/>
    <property type="match status" value="3"/>
</dbReference>
<dbReference type="Proteomes" id="UP001302676">
    <property type="component" value="Unassembled WGS sequence"/>
</dbReference>
<feature type="domain" description="DUF8212" evidence="3">
    <location>
        <begin position="271"/>
        <end position="293"/>
    </location>
</feature>
<dbReference type="AlphaFoldDB" id="A0AAN6ZIV4"/>
<feature type="repeat" description="ANK" evidence="1">
    <location>
        <begin position="770"/>
        <end position="802"/>
    </location>
</feature>
<dbReference type="Pfam" id="PF26640">
    <property type="entry name" value="DUF8212"/>
    <property type="match status" value="1"/>
</dbReference>
<dbReference type="PANTHER" id="PTHR10622:SF10">
    <property type="entry name" value="HET DOMAIN-CONTAINING PROTEIN"/>
    <property type="match status" value="1"/>
</dbReference>
<evidence type="ECO:0000256" key="1">
    <source>
        <dbReference type="PROSITE-ProRule" id="PRU00023"/>
    </source>
</evidence>
<dbReference type="InterPro" id="IPR036770">
    <property type="entry name" value="Ankyrin_rpt-contain_sf"/>
</dbReference>
<organism evidence="4 5">
    <name type="scientific">Dichotomopilus funicola</name>
    <dbReference type="NCBI Taxonomy" id="1934379"/>
    <lineage>
        <taxon>Eukaryota</taxon>
        <taxon>Fungi</taxon>
        <taxon>Dikarya</taxon>
        <taxon>Ascomycota</taxon>
        <taxon>Pezizomycotina</taxon>
        <taxon>Sordariomycetes</taxon>
        <taxon>Sordariomycetidae</taxon>
        <taxon>Sordariales</taxon>
        <taxon>Chaetomiaceae</taxon>
        <taxon>Dichotomopilus</taxon>
    </lineage>
</organism>
<dbReference type="InterPro" id="IPR058525">
    <property type="entry name" value="DUF8212"/>
</dbReference>
<dbReference type="SMART" id="SM00248">
    <property type="entry name" value="ANK"/>
    <property type="match status" value="7"/>
</dbReference>
<proteinExistence type="predicted"/>
<keyword evidence="5" id="KW-1185">Reference proteome</keyword>
<protein>
    <recommendedName>
        <fullName evidence="6">Heterokaryon incompatibility domain-containing protein</fullName>
    </recommendedName>
</protein>
<keyword evidence="1" id="KW-0040">ANK repeat</keyword>